<dbReference type="GO" id="GO:0042908">
    <property type="term" value="P:xenobiotic transport"/>
    <property type="evidence" value="ECO:0007669"/>
    <property type="project" value="UniProtKB-ARBA"/>
</dbReference>
<dbReference type="InterPro" id="IPR042098">
    <property type="entry name" value="TauD-like_sf"/>
</dbReference>
<feature type="transmembrane region" description="Helical" evidence="7">
    <location>
        <begin position="1034"/>
        <end position="1053"/>
    </location>
</feature>
<dbReference type="InterPro" id="IPR011701">
    <property type="entry name" value="MFS"/>
</dbReference>
<feature type="transmembrane region" description="Helical" evidence="7">
    <location>
        <begin position="1217"/>
        <end position="1237"/>
    </location>
</feature>
<feature type="transmembrane region" description="Helical" evidence="7">
    <location>
        <begin position="975"/>
        <end position="994"/>
    </location>
</feature>
<protein>
    <recommendedName>
        <fullName evidence="8">Major facilitator superfamily (MFS) profile domain-containing protein</fullName>
    </recommendedName>
</protein>
<feature type="transmembrane region" description="Helical" evidence="7">
    <location>
        <begin position="946"/>
        <end position="963"/>
    </location>
</feature>
<dbReference type="InterPro" id="IPR036259">
    <property type="entry name" value="MFS_trans_sf"/>
</dbReference>
<feature type="transmembrane region" description="Helical" evidence="7">
    <location>
        <begin position="1249"/>
        <end position="1270"/>
    </location>
</feature>
<evidence type="ECO:0000256" key="1">
    <source>
        <dbReference type="ARBA" id="ARBA00004141"/>
    </source>
</evidence>
<feature type="transmembrane region" description="Helical" evidence="7">
    <location>
        <begin position="1290"/>
        <end position="1308"/>
    </location>
</feature>
<dbReference type="STRING" id="660025.F9G417"/>
<evidence type="ECO:0000256" key="7">
    <source>
        <dbReference type="SAM" id="Phobius"/>
    </source>
</evidence>
<keyword evidence="6" id="KW-0325">Glycoprotein</keyword>
<feature type="transmembrane region" description="Helical" evidence="7">
    <location>
        <begin position="1000"/>
        <end position="1022"/>
    </location>
</feature>
<dbReference type="InterPro" id="IPR036188">
    <property type="entry name" value="FAD/NAD-bd_sf"/>
</dbReference>
<organism evidence="9">
    <name type="scientific">Fusarium oxysporum (strain Fo5176)</name>
    <name type="common">Fusarium vascular wilt</name>
    <dbReference type="NCBI Taxonomy" id="660025"/>
    <lineage>
        <taxon>Eukaryota</taxon>
        <taxon>Fungi</taxon>
        <taxon>Dikarya</taxon>
        <taxon>Ascomycota</taxon>
        <taxon>Pezizomycotina</taxon>
        <taxon>Sordariomycetes</taxon>
        <taxon>Hypocreomycetidae</taxon>
        <taxon>Hypocreales</taxon>
        <taxon>Nectriaceae</taxon>
        <taxon>Fusarium</taxon>
        <taxon>Fusarium oxysporum species complex</taxon>
    </lineage>
</organism>
<dbReference type="InterPro" id="IPR020846">
    <property type="entry name" value="MFS_dom"/>
</dbReference>
<dbReference type="EMBL" id="AFQF01003343">
    <property type="protein sequence ID" value="EGU76102.1"/>
    <property type="molecule type" value="Genomic_DNA"/>
</dbReference>
<dbReference type="InterPro" id="IPR003819">
    <property type="entry name" value="TauD/TfdA-like"/>
</dbReference>
<dbReference type="GO" id="GO:0016491">
    <property type="term" value="F:oxidoreductase activity"/>
    <property type="evidence" value="ECO:0007669"/>
    <property type="project" value="UniProtKB-KW"/>
</dbReference>
<feature type="transmembrane region" description="Helical" evidence="7">
    <location>
        <begin position="1059"/>
        <end position="1081"/>
    </location>
</feature>
<dbReference type="Pfam" id="PF01266">
    <property type="entry name" value="DAO"/>
    <property type="match status" value="1"/>
</dbReference>
<comment type="caution">
    <text evidence="9">The sequence shown here is derived from an EMBL/GenBank/DDBJ whole genome shotgun (WGS) entry which is preliminary data.</text>
</comment>
<dbReference type="Pfam" id="PF02668">
    <property type="entry name" value="TauD"/>
    <property type="match status" value="1"/>
</dbReference>
<dbReference type="SUPFAM" id="SSF51197">
    <property type="entry name" value="Clavaminate synthase-like"/>
    <property type="match status" value="1"/>
</dbReference>
<dbReference type="OrthoDB" id="6770063at2759"/>
<evidence type="ECO:0000256" key="4">
    <source>
        <dbReference type="ARBA" id="ARBA00023002"/>
    </source>
</evidence>
<dbReference type="InterPro" id="IPR005829">
    <property type="entry name" value="Sugar_transporter_CS"/>
</dbReference>
<name>F9G417_FUSOF</name>
<comment type="subcellular location">
    <subcellularLocation>
        <location evidence="1">Membrane</location>
        <topology evidence="1">Multi-pass membrane protein</topology>
    </subcellularLocation>
</comment>
<dbReference type="SUPFAM" id="SSF51905">
    <property type="entry name" value="FAD/NAD(P)-binding domain"/>
    <property type="match status" value="1"/>
</dbReference>
<reference evidence="9" key="1">
    <citation type="journal article" date="2012" name="Mol. Plant Microbe Interact.">
        <title>A highly conserved effector in Fusarium oxysporum is required for full virulence on Arabidopsis.</title>
        <authorList>
            <person name="Thatcher L.F."/>
            <person name="Gardiner D.M."/>
            <person name="Kazan K."/>
            <person name="Manners J."/>
        </authorList>
    </citation>
    <scope>NUCLEOTIDE SEQUENCE [LARGE SCALE GENOMIC DNA]</scope>
    <source>
        <strain evidence="9">Fo5176</strain>
    </source>
</reference>
<evidence type="ECO:0000256" key="3">
    <source>
        <dbReference type="ARBA" id="ARBA00022989"/>
    </source>
</evidence>
<sequence>MSTESTNQSILILGGGCFGLATAFELAQKGYKNITILEKDVDVPSRFSAAYDLNKVIRAEYADDFYTQLALDAIRKWQSDPLYTPHYHQTGFLNVTSGKAAQNTKGAVESYFQSLQKNPAFNGQTTRVNSSKEIKKLVPKFGGPLTGFTGYHNKLAGYGHSANALRAVYEQCVKLGVKFHLGTKDGEVESLLYASSREGTKCIGARTRGGTIHSADKTIVALGADAANILPRIGKQMTGRAWGVAHIQLTDKEAAELKGIPVTNVRDLAFFFEPDLKTKKLKFCHMGGAFTNYAFSKDGLSIPFPELADSQFMPLEDETHIRLLLKEVFPQLADRPLIDQHLCWFADTDDSDFIIDYVPGTNATLAVLSGDSGHGFKMLPIFGQFVHKLLVEEKQSQAKWQWKDSKPKAAAVWRSSESQELAAVPRAKFLHIACRMLANEVCRTPIDPSIKDVAEPIKDTLKIPDPAKQRLDKSGIDLSKGYPYRPSRPLYLDDVYKIRDKPRDHIDAGARADKSKKSLLSAATKVTDLTAYIGTEIEGLQLKDLTNQQRDELALLIAERSVVFFRDQDLSPQQQKELGEWYGEVEVHVLTQPQPQVPHVPGVPGVSVLWPDLMATERPASFRQPGGASRWHTDLVHEKQPAGITHLHNDTIPSVGGDTLWASGYAAYEKLSPEFRKIIDGREAVYRSAHPYLDRDHPEQGPKYIERIHPIVRVHPATGWKALWVNRAMTDRIVGLDRAESDVILNYLYDVYEQNVDIQVRFKWTPRTSALWDNRWDYSGREPRHGTRVTSLAEKPYFDASAPTRREALGLLGDTPHYLRKHYLSRRNRTPAVNFACDARYKYLHVSNVSSIEHAIYAILEMTADVKEPVLDTELGVLNSTPPDPYLVAFNELDSDNPKNWPEKRKWAVTNVLSITGFNRILVSTVMAPALSVIAKDLDMTATQSVMALSIYLLATAFGPLVIGPLSEVYGRKAILHVSNIWFLVWNLACGFANSKEMLIGTRFLAGFGASAVYALGGGVLGDIWRPDQRGKSLGWYSVIPLIGAATVIGGFMTDRISWRWMFWSTSMFQVAMAAISFTTFRETYAPAILKRRAKKLRKETGQPYYTYAERTQEGHTLRKVLTQAMTRPLRLLAFHPIIQVAAVISAIGYGLLYIVLSSFAEVWAQHYGQSVEISGLHYISCALGELAGSQLGAPLMDYWFRRTERRNGQHLPENRVPLMAMGAFIAPIGFIVYGWCAEFRVHWAWVDVAMFITMFGMQISGMPLQAYLIDAYPDHTSSAIAAQQFPRSLAAFLFPLFTPKMYAALGYGWGNSAMAFAELALELAAPLLLWKVGASLRARATSSL</sequence>
<dbReference type="PROSITE" id="PS50850">
    <property type="entry name" value="MFS"/>
    <property type="match status" value="1"/>
</dbReference>
<proteinExistence type="predicted"/>
<keyword evidence="4" id="KW-0560">Oxidoreductase</keyword>
<dbReference type="FunFam" id="3.60.130.10:FF:000008">
    <property type="entry name" value="Alpha-ketoglutarate-dependent taurine dioxygenase"/>
    <property type="match status" value="1"/>
</dbReference>
<evidence type="ECO:0000313" key="9">
    <source>
        <dbReference type="EMBL" id="EGU76102.1"/>
    </source>
</evidence>
<keyword evidence="5 7" id="KW-0472">Membrane</keyword>
<dbReference type="Gene3D" id="3.60.130.10">
    <property type="entry name" value="Clavaminate synthase-like"/>
    <property type="match status" value="1"/>
</dbReference>
<keyword evidence="2 7" id="KW-0812">Transmembrane</keyword>
<dbReference type="PROSITE" id="PS00216">
    <property type="entry name" value="SUGAR_TRANSPORT_1"/>
    <property type="match status" value="1"/>
</dbReference>
<dbReference type="GO" id="GO:0022857">
    <property type="term" value="F:transmembrane transporter activity"/>
    <property type="evidence" value="ECO:0007669"/>
    <property type="project" value="InterPro"/>
</dbReference>
<dbReference type="PANTHER" id="PTHR23502:SF60">
    <property type="entry name" value="MAJOR FACILITATOR SUPERFAMILY (MFS) PROFILE DOMAIN-CONTAINING PROTEIN-RELATED"/>
    <property type="match status" value="1"/>
</dbReference>
<dbReference type="PANTHER" id="PTHR23502">
    <property type="entry name" value="MAJOR FACILITATOR SUPERFAMILY"/>
    <property type="match status" value="1"/>
</dbReference>
<feature type="transmembrane region" description="Helical" evidence="7">
    <location>
        <begin position="1132"/>
        <end position="1157"/>
    </location>
</feature>
<feature type="transmembrane region" description="Helical" evidence="7">
    <location>
        <begin position="1177"/>
        <end position="1196"/>
    </location>
</feature>
<evidence type="ECO:0000256" key="2">
    <source>
        <dbReference type="ARBA" id="ARBA00022692"/>
    </source>
</evidence>
<dbReference type="GO" id="GO:0140115">
    <property type="term" value="P:export across plasma membrane"/>
    <property type="evidence" value="ECO:0007669"/>
    <property type="project" value="UniProtKB-ARBA"/>
</dbReference>
<dbReference type="SUPFAM" id="SSF103473">
    <property type="entry name" value="MFS general substrate transporter"/>
    <property type="match status" value="1"/>
</dbReference>
<evidence type="ECO:0000256" key="6">
    <source>
        <dbReference type="ARBA" id="ARBA00023180"/>
    </source>
</evidence>
<dbReference type="GO" id="GO:0016020">
    <property type="term" value="C:membrane"/>
    <property type="evidence" value="ECO:0007669"/>
    <property type="project" value="UniProtKB-SubCell"/>
</dbReference>
<evidence type="ECO:0000259" key="8">
    <source>
        <dbReference type="PROSITE" id="PS50850"/>
    </source>
</evidence>
<feature type="domain" description="Major facilitator superfamily (MFS) profile" evidence="8">
    <location>
        <begin position="909"/>
        <end position="1338"/>
    </location>
</feature>
<dbReference type="Gene3D" id="1.20.1250.20">
    <property type="entry name" value="MFS general substrate transporter like domains"/>
    <property type="match status" value="1"/>
</dbReference>
<dbReference type="Pfam" id="PF07690">
    <property type="entry name" value="MFS_1"/>
    <property type="match status" value="1"/>
</dbReference>
<keyword evidence="3 7" id="KW-1133">Transmembrane helix</keyword>
<accession>F9G417</accession>
<dbReference type="InterPro" id="IPR006076">
    <property type="entry name" value="FAD-dep_OxRdtase"/>
</dbReference>
<evidence type="ECO:0000256" key="5">
    <source>
        <dbReference type="ARBA" id="ARBA00023136"/>
    </source>
</evidence>
<dbReference type="PaxDb" id="5507-FOXG_16924P0"/>
<dbReference type="Gene3D" id="3.50.50.60">
    <property type="entry name" value="FAD/NAD(P)-binding domain"/>
    <property type="match status" value="1"/>
</dbReference>
<dbReference type="CDD" id="cd17323">
    <property type="entry name" value="MFS_Tpo1_MDR_like"/>
    <property type="match status" value="1"/>
</dbReference>
<gene>
    <name evidence="9" type="ORF">FOXB_13399</name>
</gene>
<dbReference type="Gene3D" id="3.30.9.10">
    <property type="entry name" value="D-Amino Acid Oxidase, subunit A, domain 2"/>
    <property type="match status" value="1"/>
</dbReference>